<dbReference type="Gene3D" id="2.20.80.10">
    <property type="entry name" value="Lipovitellin-phosvitin complex, chain A, domain 4"/>
    <property type="match status" value="1"/>
</dbReference>
<evidence type="ECO:0000256" key="6">
    <source>
        <dbReference type="SAM" id="SignalP"/>
    </source>
</evidence>
<evidence type="ECO:0000256" key="5">
    <source>
        <dbReference type="SAM" id="MobiDB-lite"/>
    </source>
</evidence>
<keyword evidence="11" id="KW-1185">Reference proteome</keyword>
<evidence type="ECO:0000313" key="11">
    <source>
        <dbReference type="Proteomes" id="UP000838412"/>
    </source>
</evidence>
<dbReference type="Pfam" id="PF00094">
    <property type="entry name" value="VWD"/>
    <property type="match status" value="1"/>
</dbReference>
<evidence type="ECO:0000256" key="4">
    <source>
        <dbReference type="ARBA" id="ARBA00023180"/>
    </source>
</evidence>
<dbReference type="InterPro" id="IPR015817">
    <property type="entry name" value="Vitellinogen_open_b-sht_sub1"/>
</dbReference>
<dbReference type="Proteomes" id="UP000838412">
    <property type="component" value="Chromosome 5"/>
</dbReference>
<dbReference type="GO" id="GO:0005319">
    <property type="term" value="F:lipid transporter activity"/>
    <property type="evidence" value="ECO:0007669"/>
    <property type="project" value="InterPro"/>
</dbReference>
<dbReference type="InterPro" id="IPR015816">
    <property type="entry name" value="Vitellinogen_b-sht_N"/>
</dbReference>
<keyword evidence="2" id="KW-0758">Storage protein</keyword>
<dbReference type="Pfam" id="PF01347">
    <property type="entry name" value="Vitellogenin_N"/>
    <property type="match status" value="2"/>
</dbReference>
<evidence type="ECO:0000313" key="10">
    <source>
        <dbReference type="EMBL" id="CAH1265244.1"/>
    </source>
</evidence>
<dbReference type="InterPro" id="IPR011030">
    <property type="entry name" value="Lipovitellin_superhlx_dom"/>
</dbReference>
<dbReference type="Pfam" id="PF09172">
    <property type="entry name" value="Vit_open_b-sht"/>
    <property type="match status" value="1"/>
</dbReference>
<feature type="chain" id="PRO_5035440324" evidence="6">
    <location>
        <begin position="17"/>
        <end position="1807"/>
    </location>
</feature>
<dbReference type="PANTHER" id="PTHR23345:SF15">
    <property type="entry name" value="VITELLOGENIN 1-RELATED"/>
    <property type="match status" value="1"/>
</dbReference>
<dbReference type="SMART" id="SM00638">
    <property type="entry name" value="LPD_N"/>
    <property type="match status" value="1"/>
</dbReference>
<evidence type="ECO:0000256" key="2">
    <source>
        <dbReference type="ARBA" id="ARBA00022761"/>
    </source>
</evidence>
<dbReference type="Gene3D" id="1.25.10.20">
    <property type="entry name" value="Vitellinogen, superhelical"/>
    <property type="match status" value="1"/>
</dbReference>
<dbReference type="Gene3D" id="2.30.230.10">
    <property type="entry name" value="Lipovitellin, beta-sheet shell regions, chain A"/>
    <property type="match status" value="2"/>
</dbReference>
<organism evidence="10 11">
    <name type="scientific">Branchiostoma lanceolatum</name>
    <name type="common">Common lancelet</name>
    <name type="synonym">Amphioxus lanceolatum</name>
    <dbReference type="NCBI Taxonomy" id="7740"/>
    <lineage>
        <taxon>Eukaryota</taxon>
        <taxon>Metazoa</taxon>
        <taxon>Chordata</taxon>
        <taxon>Cephalochordata</taxon>
        <taxon>Leptocardii</taxon>
        <taxon>Amphioxiformes</taxon>
        <taxon>Branchiostomatidae</taxon>
        <taxon>Branchiostoma</taxon>
    </lineage>
</organism>
<reference evidence="10" key="1">
    <citation type="submission" date="2022-01" db="EMBL/GenBank/DDBJ databases">
        <authorList>
            <person name="Braso-Vives M."/>
        </authorList>
    </citation>
    <scope>NUCLEOTIDE SEQUENCE</scope>
</reference>
<dbReference type="EMBL" id="OV696690">
    <property type="protein sequence ID" value="CAH1265244.1"/>
    <property type="molecule type" value="Genomic_DNA"/>
</dbReference>
<feature type="compositionally biased region" description="Basic and acidic residues" evidence="5">
    <location>
        <begin position="1388"/>
        <end position="1403"/>
    </location>
</feature>
<dbReference type="InterPro" id="IPR001747">
    <property type="entry name" value="Vitellogenin_N"/>
</dbReference>
<evidence type="ECO:0000256" key="1">
    <source>
        <dbReference type="ARBA" id="ARBA00022729"/>
    </source>
</evidence>
<keyword evidence="4" id="KW-0325">Glycoprotein</keyword>
<protein>
    <submittedName>
        <fullName evidence="10">CTD-3088G3.8 protein</fullName>
    </submittedName>
</protein>
<dbReference type="FunFam" id="2.20.50.20:FF:000005">
    <property type="entry name" value="Vitellogenin 3"/>
    <property type="match status" value="1"/>
</dbReference>
<feature type="region of interest" description="Disordered" evidence="5">
    <location>
        <begin position="1225"/>
        <end position="1244"/>
    </location>
</feature>
<keyword evidence="1 6" id="KW-0732">Signal</keyword>
<dbReference type="GO" id="GO:0045735">
    <property type="term" value="F:nutrient reservoir activity"/>
    <property type="evidence" value="ECO:0007669"/>
    <property type="project" value="UniProtKB-KW"/>
</dbReference>
<gene>
    <name evidence="10" type="primary">CTD-3088G3.8</name>
    <name evidence="10" type="ORF">BLAG_LOCUS19296</name>
</gene>
<dbReference type="InterPro" id="IPR015819">
    <property type="entry name" value="Lipid_transp_b-sht_shell"/>
</dbReference>
<feature type="signal peptide" evidence="6">
    <location>
        <begin position="1"/>
        <end position="16"/>
    </location>
</feature>
<feature type="domain" description="Vitellinogen open beta-sheet" evidence="9">
    <location>
        <begin position="753"/>
        <end position="1058"/>
    </location>
</feature>
<sequence>MNKLLLLLLGLCLAQASLRTEDVPVYDESQEYLYRYEGEIKSGIPHSSDRFSGMKIQSDIRLQFQTPKDVLMRLENIDLWTLRGELETPEEREIKNTEKASSDFFQDQLYKDAFKQDLFASSRESWWKSSSEEADSDEEVSTAENADMGQEQFTHFKSEKISEQEMAEFRRQLVKVIKFRYEIGKVWDLEASEDEPHWSVNIKRGILNLLQLKMNPLKSELLDRDDNDEAPNRSFDKSTGRVFRIMEKGVSGECETLYNIRDTLAGRNTREVTKIKDFQNCVERPEYSHSLHSAFIPNHQEDPKKMLQSTVTTHVGVLVDGLHPDRFTIQTVESRGQHVFQPHSNQGSNVVTYSRQNLKLVEFKELTKLVPAPTKLQNKGDLKYVFEQEDQDRLNGQEKTELTSARKKMIQRISRDLSVEMRGAIAPESPRKFMELVRELRNLNEHQLLEVLEDYQLDVPNKGSEHTTEEEAAKKQTRQIIIDALSLAGTKDSLKAVQKLVDTEKVSDNECEQLLSGIALSIEPCSTSTDTMLDIAKSKRSRNSPKIQKSAWFAFGTMVSGLVREQKEGQLEKKLPNDEEQTTQLMQKYSQNLLMCIEREKSDDEKLTCLKAVGNAGLESTVDRLEEIISGKDSDATSLELRVQAIYALRRVVKKLPNKIHNILYHVYNNPERDSEERIAAASLLIDPDVKPTSSFLQLVAQSTQRETSNQVGQFVYQYLKKISESRLPKDNGIRTAYTLALRLAKPFNRGLQYSQSKQFQTFDDKMKAGASLDLDIIGNKRSIWPRFAKANVELHALGYHMDLLEAGVRLEGLQPILESLYGKKSEEKNIFDYLKKKSKERGREDNAMDTQQLKHMNKMNQKLPIETRRPEEPRGHSYIKFYGNEIRFDQLKKEDIQYMIQQGNLPVPYIAEQLRKGVNLQLRKATKVVEASRQIPTELGVPLSLDVNSALLMKSGVSSKMEVRPRLLRQDRPEQEVQTVKLEIDSNHSAVLQVVGKMSVDCRVVQSGVALNVLVNTTFPVSGKLSLDLENKKYRLNIKAPDQERELFTLKSTPFVYTEQKMIGPTADGKSALPVIRTMNILGKKIQQWPTQVHTTFGREELGFEFTLDSKMISRLNKEKMSPIQPLTGPIELKLTAKPGLYPPTEADIELRQPIEESIRHLSPLERLVYTQQREMTNEFRLEIDILAKNQQHPRTMNIKIHSYDNQMTEDDLTSDFKEVRVSPRFPQRSSEEMEPEVSSETSKKMKMLTNKVLRKTVAVQIERSPIPTKESEDVSTYNMAANSFTTPQCFWLVWMCICPCVLYASSNNTQCGVAINHRCCRFGLRNHKLVWFKGCLNMEFEYPAMPEWRLIQDRKMKALIDAKWGRDCSGNDKMLKVNAKWQKSEEQRRQERCQEQQHISDVDSSEQDSNEELMTTCGDLKTPQKWNHFKECLKDRRDGLMYSPACRLAVEDRSLLRQLDIDIMHLNLPSWMEELSTSLKRYVYFTFFDRLSIDDIDVRNEENKVRIQVVTNKDQDVMNVSIHTPDEDAHISNIPIEQPKIKVDFSKILKLDVPLKLDWPLGFPLRFPSTKKSLKQQYMEVIFGSNQPAFCKIRPNDRIQTFDGVQYKYKVGTCAHVLAKDSSPEESFLVLVRKEDVEQPDKTFQVFLDGKKIELTTTQKSQSEEWTSKEEELKQVHVFIDGRQVEINPLKARQILKDEHDTNSPVLFSLSRFGDKVILMSQQHGLIVETDGHYVQVKVPSAYRGKLSGLCGNFDGEQDSEYEGPSQELYRSPSDFGLSYRIPSKEYQVNASQDQASGEDGIQTY</sequence>
<evidence type="ECO:0000259" key="7">
    <source>
        <dbReference type="SMART" id="SM00216"/>
    </source>
</evidence>
<dbReference type="PANTHER" id="PTHR23345">
    <property type="entry name" value="VITELLOGENIN-RELATED"/>
    <property type="match status" value="1"/>
</dbReference>
<dbReference type="Gene3D" id="2.20.50.20">
    <property type="entry name" value="Lipovitellin. Chain A, domain 3"/>
    <property type="match status" value="1"/>
</dbReference>
<name>A0A8K0ETA0_BRALA</name>
<dbReference type="InterPro" id="IPR015255">
    <property type="entry name" value="Vitellinogen_open_b-sht"/>
</dbReference>
<feature type="compositionally biased region" description="Acidic residues" evidence="5">
    <location>
        <begin position="132"/>
        <end position="141"/>
    </location>
</feature>
<feature type="domain" description="VWFD" evidence="7">
    <location>
        <begin position="1582"/>
        <end position="1769"/>
    </location>
</feature>
<dbReference type="SMART" id="SM01169">
    <property type="entry name" value="DUF1943"/>
    <property type="match status" value="1"/>
</dbReference>
<feature type="domain" description="Vitellogenin" evidence="8">
    <location>
        <begin position="26"/>
        <end position="721"/>
    </location>
</feature>
<feature type="region of interest" description="Disordered" evidence="5">
    <location>
        <begin position="1388"/>
        <end position="1411"/>
    </location>
</feature>
<feature type="region of interest" description="Disordered" evidence="5">
    <location>
        <begin position="130"/>
        <end position="149"/>
    </location>
</feature>
<accession>A0A8K0ETA0</accession>
<dbReference type="InterPro" id="IPR001846">
    <property type="entry name" value="VWF_type-D"/>
</dbReference>
<dbReference type="InterPro" id="IPR050733">
    <property type="entry name" value="Vitellogenin/Apolipophorin"/>
</dbReference>
<dbReference type="SUPFAM" id="SSF56968">
    <property type="entry name" value="Lipovitellin-phosvitin complex, beta-sheet shell regions"/>
    <property type="match status" value="3"/>
</dbReference>
<dbReference type="SUPFAM" id="SSF48431">
    <property type="entry name" value="Lipovitellin-phosvitin complex, superhelical domain"/>
    <property type="match status" value="1"/>
</dbReference>
<keyword evidence="3" id="KW-1015">Disulfide bond</keyword>
<dbReference type="OrthoDB" id="160294at2759"/>
<dbReference type="FunFam" id="1.25.10.20:FF:000003">
    <property type="entry name" value="Vitellogenin C"/>
    <property type="match status" value="1"/>
</dbReference>
<proteinExistence type="predicted"/>
<evidence type="ECO:0000256" key="3">
    <source>
        <dbReference type="ARBA" id="ARBA00023157"/>
    </source>
</evidence>
<evidence type="ECO:0000259" key="8">
    <source>
        <dbReference type="SMART" id="SM00638"/>
    </source>
</evidence>
<evidence type="ECO:0000259" key="9">
    <source>
        <dbReference type="SMART" id="SM01169"/>
    </source>
</evidence>
<dbReference type="SMART" id="SM00216">
    <property type="entry name" value="VWD"/>
    <property type="match status" value="1"/>
</dbReference>